<dbReference type="OrthoDB" id="3054497at2759"/>
<dbReference type="AlphaFoldDB" id="A0A9Q3HQ76"/>
<reference evidence="2" key="1">
    <citation type="submission" date="2021-03" db="EMBL/GenBank/DDBJ databases">
        <title>Draft genome sequence of rust myrtle Austropuccinia psidii MF-1, a brazilian biotype.</title>
        <authorList>
            <person name="Quecine M.C."/>
            <person name="Pachon D.M.R."/>
            <person name="Bonatelli M.L."/>
            <person name="Correr F.H."/>
            <person name="Franceschini L.M."/>
            <person name="Leite T.F."/>
            <person name="Margarido G.R.A."/>
            <person name="Almeida C.A."/>
            <person name="Ferrarezi J.A."/>
            <person name="Labate C.A."/>
        </authorList>
    </citation>
    <scope>NUCLEOTIDE SEQUENCE</scope>
    <source>
        <strain evidence="2">MF-1</strain>
    </source>
</reference>
<evidence type="ECO:0000313" key="3">
    <source>
        <dbReference type="Proteomes" id="UP000765509"/>
    </source>
</evidence>
<gene>
    <name evidence="2" type="ORF">O181_052127</name>
</gene>
<dbReference type="PANTHER" id="PTHR11439">
    <property type="entry name" value="GAG-POL-RELATED RETROTRANSPOSON"/>
    <property type="match status" value="1"/>
</dbReference>
<dbReference type="EMBL" id="AVOT02022787">
    <property type="protein sequence ID" value="MBW0512412.1"/>
    <property type="molecule type" value="Genomic_DNA"/>
</dbReference>
<name>A0A9Q3HQ76_9BASI</name>
<protein>
    <recommendedName>
        <fullName evidence="1">Reverse transcriptase Ty1/copia-type domain-containing protein</fullName>
    </recommendedName>
</protein>
<evidence type="ECO:0000259" key="1">
    <source>
        <dbReference type="Pfam" id="PF07727"/>
    </source>
</evidence>
<dbReference type="Proteomes" id="UP000765509">
    <property type="component" value="Unassembled WGS sequence"/>
</dbReference>
<dbReference type="Pfam" id="PF07727">
    <property type="entry name" value="RVT_2"/>
    <property type="match status" value="1"/>
</dbReference>
<comment type="caution">
    <text evidence="2">The sequence shown here is derived from an EMBL/GenBank/DDBJ whole genome shotgun (WGS) entry which is preliminary data.</text>
</comment>
<organism evidence="2 3">
    <name type="scientific">Austropuccinia psidii MF-1</name>
    <dbReference type="NCBI Taxonomy" id="1389203"/>
    <lineage>
        <taxon>Eukaryota</taxon>
        <taxon>Fungi</taxon>
        <taxon>Dikarya</taxon>
        <taxon>Basidiomycota</taxon>
        <taxon>Pucciniomycotina</taxon>
        <taxon>Pucciniomycetes</taxon>
        <taxon>Pucciniales</taxon>
        <taxon>Sphaerophragmiaceae</taxon>
        <taxon>Austropuccinia</taxon>
    </lineage>
</organism>
<sequence>MSLRLVLATTVLKNWRAASFNVSGAYLYSLVDETILVEPPVAFLLELQGKVLFLKKALYGMWQAGRCWWKFLSGILARMGFIATEVNQSLYIFRNEKTIITIWIHVDNGVVASNSAEAISSFKDALCAELNIKWLDVVQQIVGLECAIGEGEVTIVQRQLTNSILDAYPRPILRRNSPLPIFPAGVLMLDAEILDPTPFWSVIGSLAYLVGGSRPDLTFAMNYLVRHSMGPTADHWFLLGQVIGYLLKTCVHGIRIFPGDLSLSLWSDAGWGGDLKCLQTGFVIKLGDAPILWGSKQQAMVALLTCAAEYVALSDSTQHFMQAINQLTQLAGNFNKTIFCNN</sequence>
<dbReference type="PANTHER" id="PTHR11439:SF483">
    <property type="entry name" value="PEPTIDE SYNTHASE GLIP-LIKE, PUTATIVE (AFU_ORTHOLOGUE AFUA_3G12920)-RELATED"/>
    <property type="match status" value="1"/>
</dbReference>
<feature type="domain" description="Reverse transcriptase Ty1/copia-type" evidence="1">
    <location>
        <begin position="2"/>
        <end position="166"/>
    </location>
</feature>
<keyword evidence="3" id="KW-1185">Reference proteome</keyword>
<evidence type="ECO:0000313" key="2">
    <source>
        <dbReference type="EMBL" id="MBW0512412.1"/>
    </source>
</evidence>
<dbReference type="InterPro" id="IPR013103">
    <property type="entry name" value="RVT_2"/>
</dbReference>
<proteinExistence type="predicted"/>
<accession>A0A9Q3HQ76</accession>